<dbReference type="PROSITE" id="PS01049">
    <property type="entry name" value="YJEF_C_1"/>
    <property type="match status" value="1"/>
</dbReference>
<comment type="function">
    <text evidence="18">Catalyzes the epimerization of the S- and R-forms of NAD(P)HX, a damaged form of NAD(P)H that is a result of enzymatic or heat-dependent hydration. This is a prerequisite for the S-specific NAD(P)H-hydrate dehydratase to allow the repair of both epimers of NAD(P)HX.</text>
</comment>
<keyword evidence="13" id="KW-0511">Multifunctional enzyme</keyword>
<evidence type="ECO:0000313" key="23">
    <source>
        <dbReference type="Proteomes" id="UP000002019"/>
    </source>
</evidence>
<feature type="domain" description="YjeF N-terminal" evidence="21">
    <location>
        <begin position="10"/>
        <end position="220"/>
    </location>
</feature>
<feature type="binding site" evidence="17">
    <location>
        <position position="384"/>
    </location>
    <ligand>
        <name>(6S)-NADPHX</name>
        <dbReference type="ChEBI" id="CHEBI:64076"/>
    </ligand>
</feature>
<evidence type="ECO:0000256" key="4">
    <source>
        <dbReference type="ARBA" id="ARBA00009524"/>
    </source>
</evidence>
<dbReference type="HAMAP" id="MF_01966">
    <property type="entry name" value="NADHX_epimerase"/>
    <property type="match status" value="1"/>
</dbReference>
<dbReference type="EC" id="4.2.1.136" evidence="19"/>
<dbReference type="SUPFAM" id="SSF53613">
    <property type="entry name" value="Ribokinase-like"/>
    <property type="match status" value="1"/>
</dbReference>
<dbReference type="Pfam" id="PF03853">
    <property type="entry name" value="YjeF_N"/>
    <property type="match status" value="1"/>
</dbReference>
<dbReference type="HOGENOM" id="CLU_024853_4_1_0"/>
<dbReference type="GO" id="GO:0046872">
    <property type="term" value="F:metal ion binding"/>
    <property type="evidence" value="ECO:0007669"/>
    <property type="project" value="UniProtKB-UniRule"/>
</dbReference>
<comment type="subunit">
    <text evidence="17">Homotetramer.</text>
</comment>
<comment type="similarity">
    <text evidence="17">Belongs to the NnrD/CARKD family.</text>
</comment>
<comment type="caution">
    <text evidence="18">Lacks conserved residue(s) required for the propagation of feature annotation.</text>
</comment>
<feature type="binding site" evidence="18">
    <location>
        <position position="164"/>
    </location>
    <ligand>
        <name>(6S)-NADPHX</name>
        <dbReference type="ChEBI" id="CHEBI:64076"/>
    </ligand>
</feature>
<sequence length="516" mass="56744">MAYVFTPSQMKTLDENTINCFGIPASILMENAGRGCADFLIKNYPEETKGVIIILHGEGNNSGDGFVLARWLQNYGKQVILLQVQKGEMTEETRHNFKLCKALKIPTFELNKEYDNLDILENVPGVTMIIDAVFGTGFKSKLPSSLKKIFQSVDDNSALKVAIDIPSGLNGATGEGEDAFRADVTLTLHSYKMGFFLREGKIKCGKVYTIPIGIPEHYNDAFFTPAIFIDNKTFRLPERYYYANKSNYGRVFIIGGSYGLLGAAALATRAALRAGAGLVYLISREENKYFYNANPAEFLFIGIPRIEGTLTPDLKLFTTLFKTADSVVIGPGLGFDNYGTYMLEYILRTSTVPTVVDADALRIIAKDPSLQQYLKKPNILLTPHLGEFCTLTDMDMDKLVKDIPTALENYIKKTGAKVLLKSDTTIFSDGKRMFINISGNDGLATGGSGDVLAGIIGSFCGQKMELGEAAINASFIMGKTAEELAKQRYFPSILPTDIIENLFMPLKDESLSSPES</sequence>
<evidence type="ECO:0000256" key="16">
    <source>
        <dbReference type="ARBA" id="ARBA00049209"/>
    </source>
</evidence>
<comment type="catalytic activity">
    <reaction evidence="16 17 19">
        <text>(6S)-NADPHX + ADP = AMP + phosphate + NADPH + H(+)</text>
        <dbReference type="Rhea" id="RHEA:32235"/>
        <dbReference type="ChEBI" id="CHEBI:15378"/>
        <dbReference type="ChEBI" id="CHEBI:43474"/>
        <dbReference type="ChEBI" id="CHEBI:57783"/>
        <dbReference type="ChEBI" id="CHEBI:64076"/>
        <dbReference type="ChEBI" id="CHEBI:456215"/>
        <dbReference type="ChEBI" id="CHEBI:456216"/>
        <dbReference type="EC" id="4.2.1.136"/>
    </reaction>
</comment>
<evidence type="ECO:0000256" key="3">
    <source>
        <dbReference type="ARBA" id="ARBA00006001"/>
    </source>
</evidence>
<comment type="cofactor">
    <cofactor evidence="18 19">
        <name>K(+)</name>
        <dbReference type="ChEBI" id="CHEBI:29103"/>
    </cofactor>
    <text evidence="18 19">Binds 1 potassium ion per subunit.</text>
</comment>
<evidence type="ECO:0000256" key="19">
    <source>
        <dbReference type="PIRNR" id="PIRNR017184"/>
    </source>
</evidence>
<dbReference type="CDD" id="cd01171">
    <property type="entry name" value="YXKO-related"/>
    <property type="match status" value="1"/>
</dbReference>
<dbReference type="eggNOG" id="COG0063">
    <property type="taxonomic scope" value="Bacteria"/>
</dbReference>
<comment type="similarity">
    <text evidence="18">Belongs to the NnrE/AIBP family.</text>
</comment>
<keyword evidence="7 17" id="KW-0067">ATP-binding</keyword>
<dbReference type="KEGG" id="caci:CLOAM1674"/>
<protein>
    <recommendedName>
        <fullName evidence="19">Bifunctional NAD(P)H-hydrate repair enzyme</fullName>
    </recommendedName>
    <alternativeName>
        <fullName evidence="19">Nicotinamide nucleotide repair protein</fullName>
    </alternativeName>
    <domain>
        <recommendedName>
            <fullName evidence="19">ADP-dependent (S)-NAD(P)H-hydrate dehydratase</fullName>
            <ecNumber evidence="19">4.2.1.136</ecNumber>
        </recommendedName>
        <alternativeName>
            <fullName evidence="19">ADP-dependent NAD(P)HX dehydratase</fullName>
        </alternativeName>
    </domain>
    <domain>
        <recommendedName>
            <fullName evidence="19">NAD(P)H-hydrate epimerase</fullName>
            <ecNumber evidence="19">5.1.99.6</ecNumber>
        </recommendedName>
    </domain>
</protein>
<feature type="binding site" evidence="17">
    <location>
        <position position="332"/>
    </location>
    <ligand>
        <name>(6S)-NADPHX</name>
        <dbReference type="ChEBI" id="CHEBI:64076"/>
    </ligand>
</feature>
<evidence type="ECO:0000256" key="6">
    <source>
        <dbReference type="ARBA" id="ARBA00022741"/>
    </source>
</evidence>
<dbReference type="InterPro" id="IPR036652">
    <property type="entry name" value="YjeF_N_dom_sf"/>
</dbReference>
<keyword evidence="11 18" id="KW-0413">Isomerase</keyword>
<dbReference type="GO" id="GO:0005524">
    <property type="term" value="F:ATP binding"/>
    <property type="evidence" value="ECO:0007669"/>
    <property type="project" value="UniProtKB-UniRule"/>
</dbReference>
<evidence type="ECO:0000256" key="10">
    <source>
        <dbReference type="ARBA" id="ARBA00023027"/>
    </source>
</evidence>
<dbReference type="AlphaFoldDB" id="B0VJQ3"/>
<name>B0VJQ3_CLOAI</name>
<evidence type="ECO:0000259" key="21">
    <source>
        <dbReference type="PROSITE" id="PS51385"/>
    </source>
</evidence>
<dbReference type="HAMAP" id="MF_01965">
    <property type="entry name" value="NADHX_dehydratase"/>
    <property type="match status" value="1"/>
</dbReference>
<keyword evidence="5 18" id="KW-0479">Metal-binding</keyword>
<comment type="function">
    <text evidence="14 19">Bifunctional enzyme that catalyzes the epimerization of the S- and R-forms of NAD(P)HX and the dehydration of the S-form of NAD(P)HX at the expense of ADP, which is converted to AMP. This allows the repair of both epimers of NAD(P)HX, a damaged form of NAD(P)H that is a result of enzymatic or heat-dependent hydration.</text>
</comment>
<dbReference type="GO" id="GO:0046496">
    <property type="term" value="P:nicotinamide nucleotide metabolic process"/>
    <property type="evidence" value="ECO:0007669"/>
    <property type="project" value="UniProtKB-UniRule"/>
</dbReference>
<comment type="cofactor">
    <cofactor evidence="17">
        <name>Mg(2+)</name>
        <dbReference type="ChEBI" id="CHEBI:18420"/>
    </cofactor>
</comment>
<dbReference type="RefSeq" id="WP_015425368.1">
    <property type="nucleotide sequence ID" value="NC_020449.1"/>
</dbReference>
<accession>B0VJQ3</accession>
<dbReference type="NCBIfam" id="TIGR00196">
    <property type="entry name" value="yjeF_cterm"/>
    <property type="match status" value="1"/>
</dbReference>
<evidence type="ECO:0000256" key="8">
    <source>
        <dbReference type="ARBA" id="ARBA00022857"/>
    </source>
</evidence>
<organism evidence="22 23">
    <name type="scientific">Cloacimonas acidaminovorans (strain Evry)</name>
    <dbReference type="NCBI Taxonomy" id="459349"/>
    <lineage>
        <taxon>Bacteria</taxon>
        <taxon>Pseudomonadati</taxon>
        <taxon>Candidatus Cloacimonadota</taxon>
        <taxon>Candidatus Cloacimonadia</taxon>
        <taxon>Candidatus Cloacimonadales</taxon>
        <taxon>Candidatus Cloacimonadaceae</taxon>
        <taxon>Candidatus Cloacimonas</taxon>
    </lineage>
</organism>
<evidence type="ECO:0000256" key="14">
    <source>
        <dbReference type="ARBA" id="ARBA00025153"/>
    </source>
</evidence>
<keyword evidence="6 17" id="KW-0547">Nucleotide-binding</keyword>
<comment type="similarity">
    <text evidence="3 19">In the N-terminal section; belongs to the NnrE/AIBP family.</text>
</comment>
<feature type="domain" description="YjeF C-terminal" evidence="20">
    <location>
        <begin position="228"/>
        <end position="509"/>
    </location>
</feature>
<dbReference type="PROSITE" id="PS51383">
    <property type="entry name" value="YJEF_C_3"/>
    <property type="match status" value="1"/>
</dbReference>
<dbReference type="InterPro" id="IPR017953">
    <property type="entry name" value="Carbohydrate_kinase_pred_CS"/>
</dbReference>
<evidence type="ECO:0000256" key="2">
    <source>
        <dbReference type="ARBA" id="ARBA00000909"/>
    </source>
</evidence>
<dbReference type="Gene3D" id="3.40.50.10260">
    <property type="entry name" value="YjeF N-terminal domain"/>
    <property type="match status" value="1"/>
</dbReference>
<evidence type="ECO:0000256" key="13">
    <source>
        <dbReference type="ARBA" id="ARBA00023268"/>
    </source>
</evidence>
<dbReference type="InterPro" id="IPR029056">
    <property type="entry name" value="Ribokinase-like"/>
</dbReference>
<keyword evidence="9 18" id="KW-0630">Potassium</keyword>
<evidence type="ECO:0000256" key="18">
    <source>
        <dbReference type="HAMAP-Rule" id="MF_01966"/>
    </source>
</evidence>
<comment type="function">
    <text evidence="17">Catalyzes the dehydration of the S-form of NAD(P)HX at the expense of ADP, which is converted to AMP. Together with NAD(P)HX epimerase, which catalyzes the epimerization of the S- and R-forms, the enzyme allows the repair of both epimers of NAD(P)HX, a damaged form of NAD(P)H that is a result of enzymatic or heat-dependent hydration.</text>
</comment>
<feature type="binding site" evidence="17">
    <location>
        <position position="263"/>
    </location>
    <ligand>
        <name>(6S)-NADPHX</name>
        <dbReference type="ChEBI" id="CHEBI:64076"/>
    </ligand>
</feature>
<dbReference type="SUPFAM" id="SSF64153">
    <property type="entry name" value="YjeF N-terminal domain-like"/>
    <property type="match status" value="1"/>
</dbReference>
<evidence type="ECO:0000256" key="1">
    <source>
        <dbReference type="ARBA" id="ARBA00000013"/>
    </source>
</evidence>
<evidence type="ECO:0000256" key="11">
    <source>
        <dbReference type="ARBA" id="ARBA00023235"/>
    </source>
</evidence>
<keyword evidence="23" id="KW-1185">Reference proteome</keyword>
<dbReference type="EC" id="5.1.99.6" evidence="19"/>
<dbReference type="Proteomes" id="UP000002019">
    <property type="component" value="Chromosome"/>
</dbReference>
<feature type="binding site" evidence="18">
    <location>
        <position position="131"/>
    </location>
    <ligand>
        <name>K(+)</name>
        <dbReference type="ChEBI" id="CHEBI:29103"/>
    </ligand>
</feature>
<dbReference type="GO" id="GO:0110051">
    <property type="term" value="P:metabolite repair"/>
    <property type="evidence" value="ECO:0007669"/>
    <property type="project" value="TreeGrafter"/>
</dbReference>
<dbReference type="PROSITE" id="PS01050">
    <property type="entry name" value="YJEF_C_2"/>
    <property type="match status" value="1"/>
</dbReference>
<reference evidence="22 23" key="1">
    <citation type="journal article" date="2008" name="J. Bacteriol.">
        <title>'Candidatus Cloacamonas acidaminovorans': genome sequence reconstruction provides a first glimpse of a new bacterial division.</title>
        <authorList>
            <person name="Pelletier E."/>
            <person name="Kreimeyer A."/>
            <person name="Bocs S."/>
            <person name="Rouy Z."/>
            <person name="Gyapay G."/>
            <person name="Chouari R."/>
            <person name="Riviere D."/>
            <person name="Ganesan A."/>
            <person name="Daegelen P."/>
            <person name="Sghir A."/>
            <person name="Cohen G.N."/>
            <person name="Medigue C."/>
            <person name="Weissenbach J."/>
            <person name="Le Paslier D."/>
        </authorList>
    </citation>
    <scope>NUCLEOTIDE SEQUENCE [LARGE SCALE GENOMIC DNA]</scope>
    <source>
        <strain evidence="23">Evry</strain>
    </source>
</reference>
<dbReference type="NCBIfam" id="TIGR00197">
    <property type="entry name" value="yjeF_nterm"/>
    <property type="match status" value="1"/>
</dbReference>
<dbReference type="InterPro" id="IPR004443">
    <property type="entry name" value="YjeF_N_dom"/>
</dbReference>
<evidence type="ECO:0000256" key="15">
    <source>
        <dbReference type="ARBA" id="ARBA00048238"/>
    </source>
</evidence>
<evidence type="ECO:0000256" key="5">
    <source>
        <dbReference type="ARBA" id="ARBA00022723"/>
    </source>
</evidence>
<dbReference type="PIRSF" id="PIRSF017184">
    <property type="entry name" value="Nnr"/>
    <property type="match status" value="1"/>
</dbReference>
<dbReference type="PANTHER" id="PTHR12592:SF0">
    <property type="entry name" value="ATP-DEPENDENT (S)-NAD(P)H-HYDRATE DEHYDRATASE"/>
    <property type="match status" value="1"/>
</dbReference>
<keyword evidence="22" id="KW-0808">Transferase</keyword>
<feature type="binding site" evidence="18">
    <location>
        <position position="167"/>
    </location>
    <ligand>
        <name>K(+)</name>
        <dbReference type="ChEBI" id="CHEBI:29103"/>
    </ligand>
</feature>
<dbReference type="OrthoDB" id="9806925at2"/>
<dbReference type="EMBL" id="CU466930">
    <property type="protein sequence ID" value="CAO81510.1"/>
    <property type="molecule type" value="Genomic_DNA"/>
</dbReference>
<feature type="binding site" evidence="18">
    <location>
        <position position="61"/>
    </location>
    <ligand>
        <name>K(+)</name>
        <dbReference type="ChEBI" id="CHEBI:29103"/>
    </ligand>
</feature>
<dbReference type="InterPro" id="IPR030677">
    <property type="entry name" value="Nnr"/>
</dbReference>
<keyword evidence="22" id="KW-0418">Kinase</keyword>
<evidence type="ECO:0000256" key="7">
    <source>
        <dbReference type="ARBA" id="ARBA00022840"/>
    </source>
</evidence>
<dbReference type="PROSITE" id="PS51385">
    <property type="entry name" value="YJEF_N"/>
    <property type="match status" value="1"/>
</dbReference>
<dbReference type="Pfam" id="PF01256">
    <property type="entry name" value="Carb_kinase"/>
    <property type="match status" value="1"/>
</dbReference>
<keyword evidence="12 17" id="KW-0456">Lyase</keyword>
<keyword evidence="8 17" id="KW-0521">NADP</keyword>
<proteinExistence type="inferred from homology"/>
<keyword evidence="10 17" id="KW-0520">NAD</keyword>
<feature type="binding site" evidence="17">
    <location>
        <position position="449"/>
    </location>
    <ligand>
        <name>AMP</name>
        <dbReference type="ChEBI" id="CHEBI:456215"/>
    </ligand>
</feature>
<dbReference type="GO" id="GO:0052855">
    <property type="term" value="F:ADP-dependent NAD(P)H-hydrate dehydratase activity"/>
    <property type="evidence" value="ECO:0007669"/>
    <property type="project" value="UniProtKB-UniRule"/>
</dbReference>
<dbReference type="Gene3D" id="3.40.1190.20">
    <property type="match status" value="1"/>
</dbReference>
<dbReference type="PANTHER" id="PTHR12592">
    <property type="entry name" value="ATP-DEPENDENT (S)-NAD(P)H-HYDRATE DEHYDRATASE FAMILY MEMBER"/>
    <property type="match status" value="1"/>
</dbReference>
<gene>
    <name evidence="17" type="primary">nnrD</name>
    <name evidence="18" type="synonym">nnrE</name>
    <name evidence="22" type="ordered locus">CLOAM1674</name>
</gene>
<feature type="binding site" evidence="17">
    <location>
        <begin position="421"/>
        <end position="425"/>
    </location>
    <ligand>
        <name>AMP</name>
        <dbReference type="ChEBI" id="CHEBI:456215"/>
    </ligand>
</feature>
<evidence type="ECO:0000256" key="9">
    <source>
        <dbReference type="ARBA" id="ARBA00022958"/>
    </source>
</evidence>
<evidence type="ECO:0000256" key="17">
    <source>
        <dbReference type="HAMAP-Rule" id="MF_01965"/>
    </source>
</evidence>
<evidence type="ECO:0000313" key="22">
    <source>
        <dbReference type="EMBL" id="CAO81510.1"/>
    </source>
</evidence>
<dbReference type="eggNOG" id="COG0062">
    <property type="taxonomic scope" value="Bacteria"/>
</dbReference>
<comment type="catalytic activity">
    <reaction evidence="1 18 19">
        <text>(6R)-NADHX = (6S)-NADHX</text>
        <dbReference type="Rhea" id="RHEA:32215"/>
        <dbReference type="ChEBI" id="CHEBI:64074"/>
        <dbReference type="ChEBI" id="CHEBI:64075"/>
        <dbReference type="EC" id="5.1.99.6"/>
    </reaction>
</comment>
<comment type="catalytic activity">
    <reaction evidence="15 17 19">
        <text>(6S)-NADHX + ADP = AMP + phosphate + NADH + H(+)</text>
        <dbReference type="Rhea" id="RHEA:32223"/>
        <dbReference type="ChEBI" id="CHEBI:15378"/>
        <dbReference type="ChEBI" id="CHEBI:43474"/>
        <dbReference type="ChEBI" id="CHEBI:57945"/>
        <dbReference type="ChEBI" id="CHEBI:64074"/>
        <dbReference type="ChEBI" id="CHEBI:456215"/>
        <dbReference type="ChEBI" id="CHEBI:456216"/>
        <dbReference type="EC" id="4.2.1.136"/>
    </reaction>
</comment>
<dbReference type="InterPro" id="IPR000631">
    <property type="entry name" value="CARKD"/>
</dbReference>
<feature type="binding site" evidence="17">
    <location>
        <position position="450"/>
    </location>
    <ligand>
        <name>(6S)-NADPHX</name>
        <dbReference type="ChEBI" id="CHEBI:64076"/>
    </ligand>
</feature>
<feature type="binding site" evidence="18">
    <location>
        <begin position="135"/>
        <end position="141"/>
    </location>
    <ligand>
        <name>(6S)-NADPHX</name>
        <dbReference type="ChEBI" id="CHEBI:64076"/>
    </ligand>
</feature>
<dbReference type="GO" id="GO:0016301">
    <property type="term" value="F:kinase activity"/>
    <property type="evidence" value="ECO:0007669"/>
    <property type="project" value="UniProtKB-KW"/>
</dbReference>
<evidence type="ECO:0000256" key="12">
    <source>
        <dbReference type="ARBA" id="ARBA00023239"/>
    </source>
</evidence>
<comment type="similarity">
    <text evidence="4 19">In the C-terminal section; belongs to the NnrD/CARKD family.</text>
</comment>
<evidence type="ECO:0000259" key="20">
    <source>
        <dbReference type="PROSITE" id="PS51383"/>
    </source>
</evidence>
<comment type="catalytic activity">
    <reaction evidence="2 18 19">
        <text>(6R)-NADPHX = (6S)-NADPHX</text>
        <dbReference type="Rhea" id="RHEA:32227"/>
        <dbReference type="ChEBI" id="CHEBI:64076"/>
        <dbReference type="ChEBI" id="CHEBI:64077"/>
        <dbReference type="EC" id="5.1.99.6"/>
    </reaction>
</comment>
<dbReference type="STRING" id="459349.CLOAM1674"/>
<dbReference type="GO" id="GO:0052856">
    <property type="term" value="F:NAD(P)HX epimerase activity"/>
    <property type="evidence" value="ECO:0007669"/>
    <property type="project" value="UniProtKB-UniRule"/>
</dbReference>